<comment type="caution">
    <text evidence="2">The sequence shown here is derived from an EMBL/GenBank/DDBJ whole genome shotgun (WGS) entry which is preliminary data.</text>
</comment>
<gene>
    <name evidence="2" type="ORF">PZE19_31035</name>
</gene>
<name>A0ABT6FKZ1_9BACT</name>
<reference evidence="2 3" key="1">
    <citation type="submission" date="2023-03" db="EMBL/GenBank/DDBJ databases">
        <title>Paludisphaera mucosa sp. nov. a novel planctomycete from northern fen.</title>
        <authorList>
            <person name="Ivanova A."/>
        </authorList>
    </citation>
    <scope>NUCLEOTIDE SEQUENCE [LARGE SCALE GENOMIC DNA]</scope>
    <source>
        <strain evidence="2 3">Pla2</strain>
    </source>
</reference>
<feature type="domain" description="HTH cro/C1-type" evidence="1">
    <location>
        <begin position="111"/>
        <end position="162"/>
    </location>
</feature>
<sequence length="166" mass="17789">MTVKKGSRAKVPKGHEAAVLPASSGGMAKASLAPLVHLRKYLALVKKFPLQPIRDDAHLGEALATVETLMCRDLDEGAESYLAVLTGLVEAYEARTRPIPDASEADVLGLLMEQKGVSQTVLRDEVGISQSTVSAVLRGARNLTKSQVVDLARFFNVPPAVFLPRT</sequence>
<proteinExistence type="predicted"/>
<dbReference type="SUPFAM" id="SSF47413">
    <property type="entry name" value="lambda repressor-like DNA-binding domains"/>
    <property type="match status" value="1"/>
</dbReference>
<dbReference type="PANTHER" id="PTHR40455:SF1">
    <property type="entry name" value="ANTITOXIN HIGA"/>
    <property type="match status" value="1"/>
</dbReference>
<evidence type="ECO:0000313" key="2">
    <source>
        <dbReference type="EMBL" id="MDG3008224.1"/>
    </source>
</evidence>
<dbReference type="InterPro" id="IPR039060">
    <property type="entry name" value="Antitox_HigA"/>
</dbReference>
<protein>
    <submittedName>
        <fullName evidence="2">Helix-turn-helix domain-containing protein</fullName>
    </submittedName>
</protein>
<dbReference type="InterPro" id="IPR010982">
    <property type="entry name" value="Lambda_DNA-bd_dom_sf"/>
</dbReference>
<dbReference type="EMBL" id="JARRAG010000004">
    <property type="protein sequence ID" value="MDG3008224.1"/>
    <property type="molecule type" value="Genomic_DNA"/>
</dbReference>
<dbReference type="SMART" id="SM00530">
    <property type="entry name" value="HTH_XRE"/>
    <property type="match status" value="1"/>
</dbReference>
<dbReference type="Gene3D" id="1.10.260.40">
    <property type="entry name" value="lambda repressor-like DNA-binding domains"/>
    <property type="match status" value="1"/>
</dbReference>
<dbReference type="PANTHER" id="PTHR40455">
    <property type="entry name" value="ANTITOXIN HIGA"/>
    <property type="match status" value="1"/>
</dbReference>
<dbReference type="CDD" id="cd00093">
    <property type="entry name" value="HTH_XRE"/>
    <property type="match status" value="1"/>
</dbReference>
<organism evidence="2 3">
    <name type="scientific">Paludisphaera mucosa</name>
    <dbReference type="NCBI Taxonomy" id="3030827"/>
    <lineage>
        <taxon>Bacteria</taxon>
        <taxon>Pseudomonadati</taxon>
        <taxon>Planctomycetota</taxon>
        <taxon>Planctomycetia</taxon>
        <taxon>Isosphaerales</taxon>
        <taxon>Isosphaeraceae</taxon>
        <taxon>Paludisphaera</taxon>
    </lineage>
</organism>
<dbReference type="InterPro" id="IPR001387">
    <property type="entry name" value="Cro/C1-type_HTH"/>
</dbReference>
<dbReference type="PROSITE" id="PS50943">
    <property type="entry name" value="HTH_CROC1"/>
    <property type="match status" value="1"/>
</dbReference>
<dbReference type="Pfam" id="PF01381">
    <property type="entry name" value="HTH_3"/>
    <property type="match status" value="1"/>
</dbReference>
<evidence type="ECO:0000259" key="1">
    <source>
        <dbReference type="PROSITE" id="PS50943"/>
    </source>
</evidence>
<accession>A0ABT6FKZ1</accession>
<dbReference type="Proteomes" id="UP001216907">
    <property type="component" value="Unassembled WGS sequence"/>
</dbReference>
<dbReference type="RefSeq" id="WP_277864551.1">
    <property type="nucleotide sequence ID" value="NZ_JARRAG010000004.1"/>
</dbReference>
<evidence type="ECO:0000313" key="3">
    <source>
        <dbReference type="Proteomes" id="UP001216907"/>
    </source>
</evidence>
<keyword evidence="3" id="KW-1185">Reference proteome</keyword>